<evidence type="ECO:0000256" key="1">
    <source>
        <dbReference type="ARBA" id="ARBA00005850"/>
    </source>
</evidence>
<dbReference type="NCBIfam" id="TIGR00309">
    <property type="entry name" value="V_ATPase_subD"/>
    <property type="match status" value="1"/>
</dbReference>
<keyword evidence="3" id="KW-0406">Ion transport</keyword>
<protein>
    <submittedName>
        <fullName evidence="5">V-type ATPase, D subunit</fullName>
    </submittedName>
</protein>
<dbReference type="Proteomes" id="UP000008204">
    <property type="component" value="Chromosome"/>
</dbReference>
<dbReference type="AlphaFoldDB" id="B7JY98"/>
<evidence type="ECO:0000256" key="3">
    <source>
        <dbReference type="ARBA" id="ARBA00023065"/>
    </source>
</evidence>
<dbReference type="InterPro" id="IPR002699">
    <property type="entry name" value="V_ATPase_D"/>
</dbReference>
<dbReference type="EMBL" id="CP001287">
    <property type="protein sequence ID" value="ACK67200.1"/>
    <property type="molecule type" value="Genomic_DNA"/>
</dbReference>
<dbReference type="HOGENOM" id="CLU_113661_0_0_3"/>
<gene>
    <name evidence="5" type="ordered locus">PCC8801_3225</name>
</gene>
<dbReference type="RefSeq" id="WP_012596461.1">
    <property type="nucleotide sequence ID" value="NC_011726.1"/>
</dbReference>
<proteinExistence type="inferred from homology"/>
<evidence type="ECO:0000256" key="4">
    <source>
        <dbReference type="SAM" id="Coils"/>
    </source>
</evidence>
<accession>B7JY98</accession>
<dbReference type="KEGG" id="cyp:PCC8801_3225"/>
<dbReference type="GO" id="GO:0046961">
    <property type="term" value="F:proton-transporting ATPase activity, rotational mechanism"/>
    <property type="evidence" value="ECO:0007669"/>
    <property type="project" value="InterPro"/>
</dbReference>
<dbReference type="OrthoDB" id="5637912at2"/>
<evidence type="ECO:0000313" key="5">
    <source>
        <dbReference type="EMBL" id="ACK67200.1"/>
    </source>
</evidence>
<keyword evidence="4" id="KW-0175">Coiled coil</keyword>
<keyword evidence="2" id="KW-0813">Transport</keyword>
<comment type="similarity">
    <text evidence="1">Belongs to the V-ATPase D subunit family.</text>
</comment>
<dbReference type="NCBIfam" id="NF002565">
    <property type="entry name" value="PRK02195.1"/>
    <property type="match status" value="1"/>
</dbReference>
<organism evidence="5 6">
    <name type="scientific">Rippkaea orientalis (strain PCC 8801 / RF-1)</name>
    <name type="common">Cyanothece sp. (strain PCC 8801)</name>
    <dbReference type="NCBI Taxonomy" id="41431"/>
    <lineage>
        <taxon>Bacteria</taxon>
        <taxon>Bacillati</taxon>
        <taxon>Cyanobacteriota</taxon>
        <taxon>Cyanophyceae</taxon>
        <taxon>Oscillatoriophycideae</taxon>
        <taxon>Chroococcales</taxon>
        <taxon>Aphanothecaceae</taxon>
        <taxon>Rippkaea</taxon>
        <taxon>Rippkaea orientalis</taxon>
    </lineage>
</organism>
<name>B7JY98_RIPO1</name>
<keyword evidence="6" id="KW-1185">Reference proteome</keyword>
<feature type="coiled-coil region" evidence="4">
    <location>
        <begin position="32"/>
        <end position="59"/>
    </location>
</feature>
<reference evidence="6" key="1">
    <citation type="journal article" date="2011" name="MBio">
        <title>Novel metabolic attributes of the genus Cyanothece, comprising a group of unicellular nitrogen-fixing Cyanobacteria.</title>
        <authorList>
            <person name="Bandyopadhyay A."/>
            <person name="Elvitigala T."/>
            <person name="Welsh E."/>
            <person name="Stockel J."/>
            <person name="Liberton M."/>
            <person name="Min H."/>
            <person name="Sherman L.A."/>
            <person name="Pakrasi H.B."/>
        </authorList>
    </citation>
    <scope>NUCLEOTIDE SEQUENCE [LARGE SCALE GENOMIC DNA]</scope>
    <source>
        <strain evidence="6">PCC 8801</strain>
    </source>
</reference>
<dbReference type="eggNOG" id="COG1394">
    <property type="taxonomic scope" value="Bacteria"/>
</dbReference>
<evidence type="ECO:0000256" key="2">
    <source>
        <dbReference type="ARBA" id="ARBA00022448"/>
    </source>
</evidence>
<sequence length="199" mass="22969">MSRLSLTKASLTKQKQQLKTFGDILPSLDLKRRQISAERANAREKLAQVQQQRQELETAIAHQLPMLSNYLIDLKDLVKVKAVYLEKENVMGTWLPKIKQIDIQVQEYALLGKPFWVDRVVELLKLALKAEIERQIEQKRVKLLNQAERVITQRFNLFDKVLIPQTKANIKKIEIYLADAERAGVVNAKLAKGKKESTR</sequence>
<dbReference type="STRING" id="41431.PCC8801_3225"/>
<dbReference type="Pfam" id="PF01813">
    <property type="entry name" value="ATP-synt_D"/>
    <property type="match status" value="1"/>
</dbReference>
<evidence type="ECO:0000313" key="6">
    <source>
        <dbReference type="Proteomes" id="UP000008204"/>
    </source>
</evidence>
<dbReference type="Gene3D" id="1.10.287.3240">
    <property type="match status" value="1"/>
</dbReference>